<evidence type="ECO:0000256" key="1">
    <source>
        <dbReference type="ARBA" id="ARBA00001946"/>
    </source>
</evidence>
<sequence>MPVPEFITQLRSKIGHAPLWLVGVTAVVHDADRVLLVRRSDSGEWSSVSGIVEPGEHPAVTAVREALEEACVEVVVERLSAVNVTRPVTYPNGDQSQYTNLVFRCRYLGGIAAVGDDESTEVAWFPFDALPPLSASEHARLASAMRDEPDTLLDLATEA</sequence>
<dbReference type="Proteomes" id="UP000244893">
    <property type="component" value="Unassembled WGS sequence"/>
</dbReference>
<keyword evidence="2 4" id="KW-0378">Hydrolase</keyword>
<dbReference type="EMBL" id="QEOP01000002">
    <property type="protein sequence ID" value="PVZ94102.1"/>
    <property type="molecule type" value="Genomic_DNA"/>
</dbReference>
<comment type="cofactor">
    <cofactor evidence="1">
        <name>Mg(2+)</name>
        <dbReference type="ChEBI" id="CHEBI:18420"/>
    </cofactor>
</comment>
<dbReference type="AlphaFoldDB" id="A0A2V1HR27"/>
<name>A0A2V1HR27_9MICO</name>
<proteinExistence type="predicted"/>
<dbReference type="Gene3D" id="3.90.79.10">
    <property type="entry name" value="Nucleoside Triphosphate Pyrophosphohydrolase"/>
    <property type="match status" value="1"/>
</dbReference>
<dbReference type="OrthoDB" id="9814308at2"/>
<gene>
    <name evidence="4" type="ORF">DDQ50_10145</name>
</gene>
<dbReference type="PANTHER" id="PTHR43046:SF16">
    <property type="entry name" value="ADP-RIBOSE PYROPHOSPHATASE YJHB-RELATED"/>
    <property type="match status" value="1"/>
</dbReference>
<dbReference type="InterPro" id="IPR000086">
    <property type="entry name" value="NUDIX_hydrolase_dom"/>
</dbReference>
<protein>
    <submittedName>
        <fullName evidence="4">NUDIX hydrolase</fullName>
    </submittedName>
</protein>
<dbReference type="SUPFAM" id="SSF55811">
    <property type="entry name" value="Nudix"/>
    <property type="match status" value="1"/>
</dbReference>
<dbReference type="CDD" id="cd18879">
    <property type="entry name" value="NUDIX_Hydrolase"/>
    <property type="match status" value="1"/>
</dbReference>
<evidence type="ECO:0000313" key="5">
    <source>
        <dbReference type="Proteomes" id="UP000244893"/>
    </source>
</evidence>
<reference evidence="4 5" key="1">
    <citation type="submission" date="2018-05" db="EMBL/GenBank/DDBJ databases">
        <title>Amnibacterium sp. M8JJ-5, whole genome shotgun sequence.</title>
        <authorList>
            <person name="Tuo L."/>
        </authorList>
    </citation>
    <scope>NUCLEOTIDE SEQUENCE [LARGE SCALE GENOMIC DNA]</scope>
    <source>
        <strain evidence="4 5">M8JJ-5</strain>
    </source>
</reference>
<evidence type="ECO:0000259" key="3">
    <source>
        <dbReference type="PROSITE" id="PS51462"/>
    </source>
</evidence>
<dbReference type="InterPro" id="IPR015797">
    <property type="entry name" value="NUDIX_hydrolase-like_dom_sf"/>
</dbReference>
<comment type="caution">
    <text evidence="4">The sequence shown here is derived from an EMBL/GenBank/DDBJ whole genome shotgun (WGS) entry which is preliminary data.</text>
</comment>
<accession>A0A2V1HR27</accession>
<dbReference type="Pfam" id="PF00293">
    <property type="entry name" value="NUDIX"/>
    <property type="match status" value="1"/>
</dbReference>
<dbReference type="PANTHER" id="PTHR43046">
    <property type="entry name" value="GDP-MANNOSE MANNOSYL HYDROLASE"/>
    <property type="match status" value="1"/>
</dbReference>
<keyword evidence="5" id="KW-1185">Reference proteome</keyword>
<organism evidence="4 5">
    <name type="scientific">Amnibacterium flavum</name>
    <dbReference type="NCBI Taxonomy" id="2173173"/>
    <lineage>
        <taxon>Bacteria</taxon>
        <taxon>Bacillati</taxon>
        <taxon>Actinomycetota</taxon>
        <taxon>Actinomycetes</taxon>
        <taxon>Micrococcales</taxon>
        <taxon>Microbacteriaceae</taxon>
        <taxon>Amnibacterium</taxon>
    </lineage>
</organism>
<evidence type="ECO:0000313" key="4">
    <source>
        <dbReference type="EMBL" id="PVZ94102.1"/>
    </source>
</evidence>
<dbReference type="GO" id="GO:0016787">
    <property type="term" value="F:hydrolase activity"/>
    <property type="evidence" value="ECO:0007669"/>
    <property type="project" value="UniProtKB-KW"/>
</dbReference>
<dbReference type="PROSITE" id="PS51462">
    <property type="entry name" value="NUDIX"/>
    <property type="match status" value="1"/>
</dbReference>
<feature type="domain" description="Nudix hydrolase" evidence="3">
    <location>
        <begin position="19"/>
        <end position="147"/>
    </location>
</feature>
<dbReference type="RefSeq" id="WP_116756616.1">
    <property type="nucleotide sequence ID" value="NZ_JBHUEX010000001.1"/>
</dbReference>
<evidence type="ECO:0000256" key="2">
    <source>
        <dbReference type="ARBA" id="ARBA00022801"/>
    </source>
</evidence>